<dbReference type="RefSeq" id="WP_014020515.1">
    <property type="nucleotide sequence ID" value="NC_015914.1"/>
</dbReference>
<proteinExistence type="predicted"/>
<dbReference type="HOGENOM" id="CLU_942401_0_0_10"/>
<dbReference type="KEGG" id="cmr:Cycma_2481"/>
<dbReference type="AlphaFoldDB" id="G0IUZ8"/>
<dbReference type="Proteomes" id="UP000001635">
    <property type="component" value="Chromosome"/>
</dbReference>
<sequence length="295" mass="34946">MNLKHCLCFLLILILTSQVKGQDRELTLFDLNYSFDKIKNDTINGHSNNINAFINAPLMYNDSTLLAMKLEFGGRYQGNLGDYFNYNVFQTDATFLWQKKMDEKNNFALIIKSGFYSDFQDISFKDIRYGIGSYYNIKHSQKFATGWGFFYNKQFTAHQITPLIFLKYNFHPKWELYGVFPVKPKLTYKFTDDLKWSIELDGKVDSYRLSEKEYDNSIFEHSVLFGLSSIDVLVKKHHKFSFSLGYTFRQDMKYYHDQAANNWKLFIFDVSENTQPVSYIKTKLFRSMIRYSFVL</sequence>
<name>G0IUZ8_CYCMS</name>
<keyword evidence="3" id="KW-1185">Reference proteome</keyword>
<dbReference type="eggNOG" id="ENOG5032VZP">
    <property type="taxonomic scope" value="Bacteria"/>
</dbReference>
<gene>
    <name evidence="2" type="ordered locus">Cycma_2481</name>
</gene>
<dbReference type="InterPro" id="IPR046235">
    <property type="entry name" value="DUF6268"/>
</dbReference>
<dbReference type="EMBL" id="CP002955">
    <property type="protein sequence ID" value="AEL26222.1"/>
    <property type="molecule type" value="Genomic_DNA"/>
</dbReference>
<evidence type="ECO:0000259" key="1">
    <source>
        <dbReference type="Pfam" id="PF19783"/>
    </source>
</evidence>
<feature type="domain" description="DUF6268" evidence="1">
    <location>
        <begin position="83"/>
        <end position="258"/>
    </location>
</feature>
<dbReference type="Pfam" id="PF19783">
    <property type="entry name" value="DUF6268"/>
    <property type="match status" value="1"/>
</dbReference>
<organism evidence="2 3">
    <name type="scientific">Cyclobacterium marinum (strain ATCC 25205 / DSM 745 / LMG 13164 / NCIMB 1802)</name>
    <name type="common">Flectobacillus marinus</name>
    <dbReference type="NCBI Taxonomy" id="880070"/>
    <lineage>
        <taxon>Bacteria</taxon>
        <taxon>Pseudomonadati</taxon>
        <taxon>Bacteroidota</taxon>
        <taxon>Cytophagia</taxon>
        <taxon>Cytophagales</taxon>
        <taxon>Cyclobacteriaceae</taxon>
        <taxon>Cyclobacterium</taxon>
    </lineage>
</organism>
<accession>G0IUZ8</accession>
<evidence type="ECO:0000313" key="3">
    <source>
        <dbReference type="Proteomes" id="UP000001635"/>
    </source>
</evidence>
<protein>
    <recommendedName>
        <fullName evidence="1">DUF6268 domain-containing protein</fullName>
    </recommendedName>
</protein>
<dbReference type="OrthoDB" id="1488805at2"/>
<dbReference type="STRING" id="880070.Cycma_2481"/>
<reference evidence="3" key="1">
    <citation type="submission" date="2011-07" db="EMBL/GenBank/DDBJ databases">
        <title>The complete genome of Cyclobacterium marinum DSM 745.</title>
        <authorList>
            <person name="Lucas S."/>
            <person name="Han J."/>
            <person name="Lapidus A."/>
            <person name="Bruce D."/>
            <person name="Goodwin L."/>
            <person name="Pitluck S."/>
            <person name="Peters L."/>
            <person name="Kyrpides N."/>
            <person name="Mavromatis K."/>
            <person name="Ivanova N."/>
            <person name="Ovchinnikova G."/>
            <person name="Chertkov O."/>
            <person name="Detter J.C."/>
            <person name="Tapia R."/>
            <person name="Han C."/>
            <person name="Land M."/>
            <person name="Hauser L."/>
            <person name="Markowitz V."/>
            <person name="Cheng J.-F."/>
            <person name="Hugenholtz P."/>
            <person name="Woyke T."/>
            <person name="Wu D."/>
            <person name="Tindall B."/>
            <person name="Schuetze A."/>
            <person name="Brambilla E."/>
            <person name="Klenk H.-P."/>
            <person name="Eisen J.A."/>
        </authorList>
    </citation>
    <scope>NUCLEOTIDE SEQUENCE [LARGE SCALE GENOMIC DNA]</scope>
    <source>
        <strain evidence="3">ATCC 25205 / DSM 745 / LMG 13164 / NCIMB 1802</strain>
    </source>
</reference>
<evidence type="ECO:0000313" key="2">
    <source>
        <dbReference type="EMBL" id="AEL26222.1"/>
    </source>
</evidence>